<gene>
    <name evidence="1" type="ORF">QRO08_11775</name>
</gene>
<keyword evidence="2" id="KW-1185">Reference proteome</keyword>
<protein>
    <submittedName>
        <fullName evidence="1">Uncharacterized protein</fullName>
    </submittedName>
</protein>
<dbReference type="EMBL" id="CP127363">
    <property type="protein sequence ID" value="WIY51203.1"/>
    <property type="molecule type" value="Genomic_DNA"/>
</dbReference>
<proteinExistence type="predicted"/>
<organism evidence="1 2">
    <name type="scientific">Paracidovorax citrulli</name>
    <name type="common">Acidovorax citrulli</name>
    <dbReference type="NCBI Taxonomy" id="80869"/>
    <lineage>
        <taxon>Bacteria</taxon>
        <taxon>Pseudomonadati</taxon>
        <taxon>Pseudomonadota</taxon>
        <taxon>Betaproteobacteria</taxon>
        <taxon>Burkholderiales</taxon>
        <taxon>Comamonadaceae</taxon>
        <taxon>Paracidovorax</taxon>
    </lineage>
</organism>
<evidence type="ECO:0000313" key="2">
    <source>
        <dbReference type="Proteomes" id="UP001242732"/>
    </source>
</evidence>
<dbReference type="RefSeq" id="WP_011795833.1">
    <property type="nucleotide sequence ID" value="NZ_CP023687.1"/>
</dbReference>
<accession>A0ABY9AX76</accession>
<evidence type="ECO:0000313" key="1">
    <source>
        <dbReference type="EMBL" id="WIY51203.1"/>
    </source>
</evidence>
<reference evidence="1 2" key="1">
    <citation type="submission" date="2023-06" db="EMBL/GenBank/DDBJ databases">
        <authorList>
            <person name="Ham H."/>
            <person name="Park D.S."/>
        </authorList>
    </citation>
    <scope>NUCLEOTIDE SEQUENCE [LARGE SCALE GENOMIC DNA]</scope>
    <source>
        <strain evidence="1 2">KACC 17005</strain>
    </source>
</reference>
<sequence>MDQHANTHGASITDRGSARLLAVVEVEKEQRIRCQQPGCNHTVYKAIHVVDEQGTLLVLGSTCFAKQYGSPTKLGDPAYGNGGGRVLTSEERQMLQDNTRAFIERFAKEYLAHRAAAQAKLQSMRARPVPAYANFASWPHPLIRQKPSPEPAMAPARPGPWPWMKPRTSMAYFKLKDGSAWVRVERHDGQQMLAPLPVFEGWDEALPALCGTADLEHTAYVVPDIRRAIAYLRERAVVTLVTGVWKDIAGKSAETSW</sequence>
<dbReference type="Proteomes" id="UP001242732">
    <property type="component" value="Chromosome"/>
</dbReference>
<name>A0ABY9AX76_PARCI</name>